<dbReference type="Pfam" id="PF13460">
    <property type="entry name" value="NAD_binding_10"/>
    <property type="match status" value="1"/>
</dbReference>
<reference evidence="2 3" key="1">
    <citation type="submission" date="2023-07" db="EMBL/GenBank/DDBJ databases">
        <title>Paenibacillus sp. JX-17 nov. isolated from soil.</title>
        <authorList>
            <person name="Wan Y."/>
            <person name="Liu B."/>
        </authorList>
    </citation>
    <scope>NUCLEOTIDE SEQUENCE [LARGE SCALE GENOMIC DNA]</scope>
    <source>
        <strain evidence="2 3">JX-17</strain>
    </source>
</reference>
<feature type="domain" description="NAD(P)-binding" evidence="1">
    <location>
        <begin position="8"/>
        <end position="180"/>
    </location>
</feature>
<comment type="caution">
    <text evidence="2">The sequence shown here is derived from an EMBL/GenBank/DDBJ whole genome shotgun (WGS) entry which is preliminary data.</text>
</comment>
<dbReference type="RefSeq" id="WP_305022019.1">
    <property type="nucleotide sequence ID" value="NZ_JAUQTB010000001.1"/>
</dbReference>
<organism evidence="2 3">
    <name type="scientific">Paenibacillus lacisoli</name>
    <dbReference type="NCBI Taxonomy" id="3064525"/>
    <lineage>
        <taxon>Bacteria</taxon>
        <taxon>Bacillati</taxon>
        <taxon>Bacillota</taxon>
        <taxon>Bacilli</taxon>
        <taxon>Bacillales</taxon>
        <taxon>Paenibacillaceae</taxon>
        <taxon>Paenibacillus</taxon>
    </lineage>
</organism>
<evidence type="ECO:0000259" key="1">
    <source>
        <dbReference type="Pfam" id="PF13460"/>
    </source>
</evidence>
<dbReference type="Gene3D" id="3.40.50.720">
    <property type="entry name" value="NAD(P)-binding Rossmann-like Domain"/>
    <property type="match status" value="1"/>
</dbReference>
<gene>
    <name evidence="2" type="ORF">Q5741_00160</name>
</gene>
<proteinExistence type="predicted"/>
<dbReference type="PANTHER" id="PTHR15020:SF50">
    <property type="entry name" value="UPF0659 PROTEIN YMR090W"/>
    <property type="match status" value="1"/>
</dbReference>
<name>A0ABT9C6D1_9BACL</name>
<dbReference type="PANTHER" id="PTHR15020">
    <property type="entry name" value="FLAVIN REDUCTASE-RELATED"/>
    <property type="match status" value="1"/>
</dbReference>
<dbReference type="CDD" id="cd05267">
    <property type="entry name" value="SDR_a6"/>
    <property type="match status" value="1"/>
</dbReference>
<protein>
    <submittedName>
        <fullName evidence="2">SDR family oxidoreductase</fullName>
    </submittedName>
</protein>
<sequence>MKNILILGASGGIARIAIDLFLNEDDIKLTLFLRNSRRLKNLASERVQIVEGDVLDLNKLTEAMHGQDVVYANLAGDLKKMAENIVESMHEANVKRLIFISSMGIYDEVPGEKYGSVLNPYRNAAKVIEASDLEYTILRPAWFTNANEVDYETTQKGEPFKGTSVSRKSVADLVVKLAINPELEVRHSLGVNKPE</sequence>
<evidence type="ECO:0000313" key="2">
    <source>
        <dbReference type="EMBL" id="MDO7904819.1"/>
    </source>
</evidence>
<dbReference type="EMBL" id="JAUQTB010000001">
    <property type="protein sequence ID" value="MDO7904819.1"/>
    <property type="molecule type" value="Genomic_DNA"/>
</dbReference>
<dbReference type="InterPro" id="IPR036291">
    <property type="entry name" value="NAD(P)-bd_dom_sf"/>
</dbReference>
<dbReference type="Proteomes" id="UP001240171">
    <property type="component" value="Unassembled WGS sequence"/>
</dbReference>
<evidence type="ECO:0000313" key="3">
    <source>
        <dbReference type="Proteomes" id="UP001240171"/>
    </source>
</evidence>
<dbReference type="SUPFAM" id="SSF51735">
    <property type="entry name" value="NAD(P)-binding Rossmann-fold domains"/>
    <property type="match status" value="1"/>
</dbReference>
<accession>A0ABT9C6D1</accession>
<dbReference type="InterPro" id="IPR016040">
    <property type="entry name" value="NAD(P)-bd_dom"/>
</dbReference>
<keyword evidence="3" id="KW-1185">Reference proteome</keyword>